<dbReference type="EMBL" id="CAKKNE010000001">
    <property type="protein sequence ID" value="CAH0365633.1"/>
    <property type="molecule type" value="Genomic_DNA"/>
</dbReference>
<dbReference type="AlphaFoldDB" id="A0A8J2S5H3"/>
<reference evidence="2" key="1">
    <citation type="submission" date="2021-11" db="EMBL/GenBank/DDBJ databases">
        <authorList>
            <consortium name="Genoscope - CEA"/>
            <person name="William W."/>
        </authorList>
    </citation>
    <scope>NUCLEOTIDE SEQUENCE</scope>
</reference>
<keyword evidence="1" id="KW-0812">Transmembrane</keyword>
<organism evidence="2 3">
    <name type="scientific">Pelagomonas calceolata</name>
    <dbReference type="NCBI Taxonomy" id="35677"/>
    <lineage>
        <taxon>Eukaryota</taxon>
        <taxon>Sar</taxon>
        <taxon>Stramenopiles</taxon>
        <taxon>Ochrophyta</taxon>
        <taxon>Pelagophyceae</taxon>
        <taxon>Pelagomonadales</taxon>
        <taxon>Pelagomonadaceae</taxon>
        <taxon>Pelagomonas</taxon>
    </lineage>
</organism>
<dbReference type="Proteomes" id="UP000789595">
    <property type="component" value="Unassembled WGS sequence"/>
</dbReference>
<accession>A0A8J2S5H3</accession>
<evidence type="ECO:0000313" key="2">
    <source>
        <dbReference type="EMBL" id="CAH0365633.1"/>
    </source>
</evidence>
<evidence type="ECO:0000313" key="3">
    <source>
        <dbReference type="Proteomes" id="UP000789595"/>
    </source>
</evidence>
<feature type="non-terminal residue" evidence="2">
    <location>
        <position position="1"/>
    </location>
</feature>
<feature type="transmembrane region" description="Helical" evidence="1">
    <location>
        <begin position="169"/>
        <end position="191"/>
    </location>
</feature>
<name>A0A8J2S5H3_9STRA</name>
<keyword evidence="3" id="KW-1185">Reference proteome</keyword>
<sequence length="261" mass="29860">HVRVSGARQQWESNGLYVKTGEFCNGANHYECSNCIFTPRSARHLWLKEEHKDYMCGHCYGNPTHIVLTSWVINEDKAGCNSIYYILESYCGNDLFCSKWKEAFLNETNSDVNYNVTVECVDEDLCGPGYRNAMRRAWNWMSWQCSRPLFSYGNSGSGEYWRVDVSAKFIIWVLSVLCLSQALLWSIVALCERVFDARHAIRQSASDLYDRFFNVREVARLRTALAAERARADHLEGALATLRGMNHMCTALANRVGAYNS</sequence>
<protein>
    <submittedName>
        <fullName evidence="2">Uncharacterized protein</fullName>
    </submittedName>
</protein>
<comment type="caution">
    <text evidence="2">The sequence shown here is derived from an EMBL/GenBank/DDBJ whole genome shotgun (WGS) entry which is preliminary data.</text>
</comment>
<evidence type="ECO:0000256" key="1">
    <source>
        <dbReference type="SAM" id="Phobius"/>
    </source>
</evidence>
<keyword evidence="1" id="KW-0472">Membrane</keyword>
<gene>
    <name evidence="2" type="ORF">PECAL_1P20810</name>
</gene>
<keyword evidence="1" id="KW-1133">Transmembrane helix</keyword>
<proteinExistence type="predicted"/>